<keyword evidence="3 9" id="KW-0698">rRNA processing</keyword>
<comment type="function">
    <text evidence="9">Digests double-stranded RNA. Involved in the processing of primary rRNA transcript to yield the immediate precursors to the large and small rRNAs (23S and 16S). Processes some mRNAs, and tRNAs when they are encoded in the rRNA operon. Processes pre-crRNA and tracrRNA of type II CRISPR loci if present in the organism.</text>
</comment>
<dbReference type="InterPro" id="IPR011907">
    <property type="entry name" value="RNase_III"/>
</dbReference>
<dbReference type="EMBL" id="PKJT01000001">
    <property type="protein sequence ID" value="PKZ83636.1"/>
    <property type="molecule type" value="Genomic_DNA"/>
</dbReference>
<keyword evidence="9" id="KW-0699">rRNA-binding</keyword>
<keyword evidence="7 9" id="KW-0378">Hydrolase</keyword>
<proteinExistence type="inferred from homology"/>
<evidence type="ECO:0000256" key="9">
    <source>
        <dbReference type="HAMAP-Rule" id="MF_00104"/>
    </source>
</evidence>
<evidence type="ECO:0000256" key="7">
    <source>
        <dbReference type="ARBA" id="ARBA00022801"/>
    </source>
</evidence>
<evidence type="ECO:0000259" key="10">
    <source>
        <dbReference type="PROSITE" id="PS50137"/>
    </source>
</evidence>
<dbReference type="CDD" id="cd00593">
    <property type="entry name" value="RIBOc"/>
    <property type="match status" value="1"/>
</dbReference>
<dbReference type="PROSITE" id="PS00517">
    <property type="entry name" value="RNASE_3_1"/>
    <property type="match status" value="1"/>
</dbReference>
<dbReference type="GO" id="GO:0046872">
    <property type="term" value="F:metal ion binding"/>
    <property type="evidence" value="ECO:0007669"/>
    <property type="project" value="UniProtKB-KW"/>
</dbReference>
<organism evidence="12 13">
    <name type="scientific">Micrococcus luteus</name>
    <name type="common">Micrococcus lysodeikticus</name>
    <dbReference type="NCBI Taxonomy" id="1270"/>
    <lineage>
        <taxon>Bacteria</taxon>
        <taxon>Bacillati</taxon>
        <taxon>Actinomycetota</taxon>
        <taxon>Actinomycetes</taxon>
        <taxon>Micrococcales</taxon>
        <taxon>Micrococcaceae</taxon>
        <taxon>Micrococcus</taxon>
    </lineage>
</organism>
<keyword evidence="9" id="KW-0460">Magnesium</keyword>
<dbReference type="GO" id="GO:0008033">
    <property type="term" value="P:tRNA processing"/>
    <property type="evidence" value="ECO:0007669"/>
    <property type="project" value="UniProtKB-KW"/>
</dbReference>
<feature type="binding site" evidence="9">
    <location>
        <position position="131"/>
    </location>
    <ligand>
        <name>Mg(2+)</name>
        <dbReference type="ChEBI" id="CHEBI:18420"/>
    </ligand>
</feature>
<dbReference type="Proteomes" id="UP000234847">
    <property type="component" value="Unassembled WGS sequence"/>
</dbReference>
<feature type="domain" description="DRBM" evidence="10">
    <location>
        <begin position="169"/>
        <end position="237"/>
    </location>
</feature>
<dbReference type="GO" id="GO:0010468">
    <property type="term" value="P:regulation of gene expression"/>
    <property type="evidence" value="ECO:0007669"/>
    <property type="project" value="TreeGrafter"/>
</dbReference>
<dbReference type="AlphaFoldDB" id="A0AAX0VP71"/>
<dbReference type="RefSeq" id="WP_044659152.1">
    <property type="nucleotide sequence ID" value="NZ_CP043849.1"/>
</dbReference>
<keyword evidence="5 9" id="KW-0540">Nuclease</keyword>
<evidence type="ECO:0000256" key="8">
    <source>
        <dbReference type="ARBA" id="ARBA00022884"/>
    </source>
</evidence>
<dbReference type="InterPro" id="IPR036389">
    <property type="entry name" value="RNase_III_sf"/>
</dbReference>
<evidence type="ECO:0000256" key="2">
    <source>
        <dbReference type="ARBA" id="ARBA00010183"/>
    </source>
</evidence>
<evidence type="ECO:0000256" key="4">
    <source>
        <dbReference type="ARBA" id="ARBA00022664"/>
    </source>
</evidence>
<keyword evidence="6 9" id="KW-0255">Endonuclease</keyword>
<dbReference type="HAMAP" id="MF_00104">
    <property type="entry name" value="RNase_III"/>
    <property type="match status" value="1"/>
</dbReference>
<dbReference type="Gene3D" id="1.10.1520.10">
    <property type="entry name" value="Ribonuclease III domain"/>
    <property type="match status" value="1"/>
</dbReference>
<dbReference type="InterPro" id="IPR000999">
    <property type="entry name" value="RNase_III_dom"/>
</dbReference>
<evidence type="ECO:0000259" key="11">
    <source>
        <dbReference type="PROSITE" id="PS50142"/>
    </source>
</evidence>
<dbReference type="Pfam" id="PF14622">
    <property type="entry name" value="Ribonucleas_3_3"/>
    <property type="match status" value="1"/>
</dbReference>
<name>A0AAX0VP71_MICLU</name>
<evidence type="ECO:0000256" key="6">
    <source>
        <dbReference type="ARBA" id="ARBA00022759"/>
    </source>
</evidence>
<keyword evidence="9" id="KW-0479">Metal-binding</keyword>
<evidence type="ECO:0000313" key="12">
    <source>
        <dbReference type="EMBL" id="PKZ83636.1"/>
    </source>
</evidence>
<dbReference type="GO" id="GO:0019843">
    <property type="term" value="F:rRNA binding"/>
    <property type="evidence" value="ECO:0007669"/>
    <property type="project" value="UniProtKB-KW"/>
</dbReference>
<feature type="binding site" evidence="9">
    <location>
        <position position="128"/>
    </location>
    <ligand>
        <name>Mg(2+)</name>
        <dbReference type="ChEBI" id="CHEBI:18420"/>
    </ligand>
</feature>
<comment type="subunit">
    <text evidence="9">Homodimer.</text>
</comment>
<evidence type="ECO:0000256" key="3">
    <source>
        <dbReference type="ARBA" id="ARBA00022552"/>
    </source>
</evidence>
<accession>A0AAX0VP71</accession>
<feature type="domain" description="RNase III" evidence="11">
    <location>
        <begin position="16"/>
        <end position="142"/>
    </location>
</feature>
<dbReference type="GO" id="GO:0004525">
    <property type="term" value="F:ribonuclease III activity"/>
    <property type="evidence" value="ECO:0007669"/>
    <property type="project" value="UniProtKB-UniRule"/>
</dbReference>
<sequence length="244" mass="25984">MASPSARRGPEPAPEPEELFERLGVHITAGTLERALTHRSFAYEQGGLPTNERLEFLGDSVLGYVVTDHIFTVYPDLAEGDLARRRAAVVSTRALAKVARRIGIGPFVRLGTGERRTGGADKDSILADTLEALIGAVYVDHGAVAAAALVHRHVVPLLDEPDLLRESTDWKTVVAEAASRHGLGAVRYAIEGQGPAHDPRYRATLVVGEREYGSAVASSKKQAERDAAAASWPALEAGLPAAGR</sequence>
<reference evidence="12 13" key="1">
    <citation type="submission" date="2017-12" db="EMBL/GenBank/DDBJ databases">
        <title>Phylogenetic diversity of female urinary microbiome.</title>
        <authorList>
            <person name="Thomas-White K."/>
            <person name="Wolfe A.J."/>
        </authorList>
    </citation>
    <scope>NUCLEOTIDE SEQUENCE [LARGE SCALE GENOMIC DNA]</scope>
    <source>
        <strain evidence="12 13">UMB0038</strain>
    </source>
</reference>
<comment type="caution">
    <text evidence="12">The sequence shown here is derived from an EMBL/GenBank/DDBJ whole genome shotgun (WGS) entry which is preliminary data.</text>
</comment>
<dbReference type="SMART" id="SM00358">
    <property type="entry name" value="DSRM"/>
    <property type="match status" value="1"/>
</dbReference>
<feature type="active site" evidence="9">
    <location>
        <position position="131"/>
    </location>
</feature>
<feature type="active site" evidence="9">
    <location>
        <position position="59"/>
    </location>
</feature>
<comment type="similarity">
    <text evidence="2">Belongs to the ribonuclease III family.</text>
</comment>
<evidence type="ECO:0000313" key="13">
    <source>
        <dbReference type="Proteomes" id="UP000234847"/>
    </source>
</evidence>
<keyword evidence="9" id="KW-0963">Cytoplasm</keyword>
<dbReference type="EC" id="3.1.26.3" evidence="9"/>
<dbReference type="Pfam" id="PF00035">
    <property type="entry name" value="dsrm"/>
    <property type="match status" value="1"/>
</dbReference>
<gene>
    <name evidence="9" type="primary">rnc</name>
    <name evidence="12" type="ORF">CYJ95_01645</name>
</gene>
<dbReference type="SMART" id="SM00535">
    <property type="entry name" value="RIBOc"/>
    <property type="match status" value="1"/>
</dbReference>
<dbReference type="NCBIfam" id="TIGR02191">
    <property type="entry name" value="RNaseIII"/>
    <property type="match status" value="1"/>
</dbReference>
<dbReference type="GO" id="GO:0006364">
    <property type="term" value="P:rRNA processing"/>
    <property type="evidence" value="ECO:0007669"/>
    <property type="project" value="UniProtKB-UniRule"/>
</dbReference>
<dbReference type="InterPro" id="IPR014720">
    <property type="entry name" value="dsRBD_dom"/>
</dbReference>
<dbReference type="CDD" id="cd10845">
    <property type="entry name" value="DSRM_RNAse_III_family"/>
    <property type="match status" value="1"/>
</dbReference>
<dbReference type="SUPFAM" id="SSF69065">
    <property type="entry name" value="RNase III domain-like"/>
    <property type="match status" value="1"/>
</dbReference>
<comment type="subcellular location">
    <subcellularLocation>
        <location evidence="9">Cytoplasm</location>
    </subcellularLocation>
</comment>
<evidence type="ECO:0000256" key="1">
    <source>
        <dbReference type="ARBA" id="ARBA00000109"/>
    </source>
</evidence>
<keyword evidence="4 9" id="KW-0507">mRNA processing</keyword>
<evidence type="ECO:0000256" key="5">
    <source>
        <dbReference type="ARBA" id="ARBA00022722"/>
    </source>
</evidence>
<dbReference type="PANTHER" id="PTHR11207">
    <property type="entry name" value="RIBONUCLEASE III"/>
    <property type="match status" value="1"/>
</dbReference>
<dbReference type="Gene3D" id="3.30.160.20">
    <property type="match status" value="1"/>
</dbReference>
<dbReference type="GO" id="GO:0003725">
    <property type="term" value="F:double-stranded RNA binding"/>
    <property type="evidence" value="ECO:0007669"/>
    <property type="project" value="TreeGrafter"/>
</dbReference>
<feature type="binding site" evidence="9">
    <location>
        <position position="55"/>
    </location>
    <ligand>
        <name>Mg(2+)</name>
        <dbReference type="ChEBI" id="CHEBI:18420"/>
    </ligand>
</feature>
<comment type="cofactor">
    <cofactor evidence="9">
        <name>Mg(2+)</name>
        <dbReference type="ChEBI" id="CHEBI:18420"/>
    </cofactor>
</comment>
<dbReference type="PROSITE" id="PS50142">
    <property type="entry name" value="RNASE_3_2"/>
    <property type="match status" value="1"/>
</dbReference>
<keyword evidence="9" id="KW-0819">tRNA processing</keyword>
<protein>
    <recommendedName>
        <fullName evidence="9">Ribonuclease 3</fullName>
        <ecNumber evidence="9">3.1.26.3</ecNumber>
    </recommendedName>
    <alternativeName>
        <fullName evidence="9">Ribonuclease III</fullName>
        <shortName evidence="9">RNase III</shortName>
    </alternativeName>
</protein>
<dbReference type="GO" id="GO:0006397">
    <property type="term" value="P:mRNA processing"/>
    <property type="evidence" value="ECO:0007669"/>
    <property type="project" value="UniProtKB-UniRule"/>
</dbReference>
<dbReference type="SUPFAM" id="SSF54768">
    <property type="entry name" value="dsRNA-binding domain-like"/>
    <property type="match status" value="1"/>
</dbReference>
<keyword evidence="8 9" id="KW-0694">RNA-binding</keyword>
<dbReference type="GO" id="GO:0005737">
    <property type="term" value="C:cytoplasm"/>
    <property type="evidence" value="ECO:0007669"/>
    <property type="project" value="UniProtKB-SubCell"/>
</dbReference>
<dbReference type="FunFam" id="1.10.1520.10:FF:000001">
    <property type="entry name" value="Ribonuclease 3"/>
    <property type="match status" value="1"/>
</dbReference>
<comment type="catalytic activity">
    <reaction evidence="1 9">
        <text>Endonucleolytic cleavage to 5'-phosphomonoester.</text>
        <dbReference type="EC" id="3.1.26.3"/>
    </reaction>
</comment>
<dbReference type="PROSITE" id="PS50137">
    <property type="entry name" value="DS_RBD"/>
    <property type="match status" value="1"/>
</dbReference>
<dbReference type="PANTHER" id="PTHR11207:SF0">
    <property type="entry name" value="RIBONUCLEASE 3"/>
    <property type="match status" value="1"/>
</dbReference>